<protein>
    <recommendedName>
        <fullName evidence="3">SWIM-type domain-containing protein</fullName>
    </recommendedName>
</protein>
<keyword evidence="1" id="KW-0862">Zinc</keyword>
<dbReference type="PROSITE" id="PS50966">
    <property type="entry name" value="ZF_SWIM"/>
    <property type="match status" value="1"/>
</dbReference>
<accession>A0A243QFJ8</accession>
<name>A0A243QFJ8_9ACTN</name>
<proteinExistence type="predicted"/>
<reference evidence="4 5" key="1">
    <citation type="submission" date="2017-05" db="EMBL/GenBank/DDBJ databases">
        <title>Biotechnological potential of actinobacteria isolated from South African environments.</title>
        <authorList>
            <person name="Le Roes-Hill M."/>
            <person name="Prins A."/>
            <person name="Durrell K.A."/>
        </authorList>
    </citation>
    <scope>NUCLEOTIDE SEQUENCE [LARGE SCALE GENOMIC DNA]</scope>
    <source>
        <strain evidence="4">BS2</strain>
    </source>
</reference>
<dbReference type="EMBL" id="NGFO01000006">
    <property type="protein sequence ID" value="OUC79574.1"/>
    <property type="molecule type" value="Genomic_DNA"/>
</dbReference>
<sequence>MTVRKKGTQRRGERGTIAVRGYGLTSWSRGFVDVVEGRGADGESVADSRRITKARRYFRDRHLRGLRIGAGQVTASVEGTQLEPFDVILTTRTVDTATLATLLRERRAVDELMLLTRGEQPPTLGELLVPTESADVETDCTCPDEAPRCIHALVTCYEVAAEIDRTPLTLLTVMGTDLRALLAEIDSRPAETRMSDDAGPSDSLRPDDFYGSTSTLPPLPSPSRMNPLTALDGAELRAALRATGVAPADIAETIDELGDLYDRLTVDDS</sequence>
<feature type="domain" description="SWIM-type" evidence="3">
    <location>
        <begin position="125"/>
        <end position="160"/>
    </location>
</feature>
<organism evidence="4 5">
    <name type="scientific">Gordonia lacunae</name>
    <dbReference type="NCBI Taxonomy" id="417102"/>
    <lineage>
        <taxon>Bacteria</taxon>
        <taxon>Bacillati</taxon>
        <taxon>Actinomycetota</taxon>
        <taxon>Actinomycetes</taxon>
        <taxon>Mycobacteriales</taxon>
        <taxon>Gordoniaceae</taxon>
        <taxon>Gordonia</taxon>
    </lineage>
</organism>
<keyword evidence="5" id="KW-1185">Reference proteome</keyword>
<keyword evidence="1" id="KW-0863">Zinc-finger</keyword>
<gene>
    <name evidence="4" type="ORF">CA982_06655</name>
</gene>
<dbReference type="OrthoDB" id="188274at2"/>
<feature type="region of interest" description="Disordered" evidence="2">
    <location>
        <begin position="189"/>
        <end position="228"/>
    </location>
</feature>
<dbReference type="InterPro" id="IPR007527">
    <property type="entry name" value="Znf_SWIM"/>
</dbReference>
<evidence type="ECO:0000259" key="3">
    <source>
        <dbReference type="PROSITE" id="PS50966"/>
    </source>
</evidence>
<comment type="caution">
    <text evidence="4">The sequence shown here is derived from an EMBL/GenBank/DDBJ whole genome shotgun (WGS) entry which is preliminary data.</text>
</comment>
<dbReference type="Proteomes" id="UP000194632">
    <property type="component" value="Unassembled WGS sequence"/>
</dbReference>
<dbReference type="AlphaFoldDB" id="A0A243QFJ8"/>
<dbReference type="GO" id="GO:0008270">
    <property type="term" value="F:zinc ion binding"/>
    <property type="evidence" value="ECO:0007669"/>
    <property type="project" value="UniProtKB-KW"/>
</dbReference>
<evidence type="ECO:0000313" key="4">
    <source>
        <dbReference type="EMBL" id="OUC79574.1"/>
    </source>
</evidence>
<dbReference type="RefSeq" id="WP_086534554.1">
    <property type="nucleotide sequence ID" value="NZ_JBLKRZ010000003.1"/>
</dbReference>
<keyword evidence="1" id="KW-0479">Metal-binding</keyword>
<dbReference type="PANTHER" id="PTHR38133:SF1">
    <property type="entry name" value="SLR1429 PROTEIN"/>
    <property type="match status" value="1"/>
</dbReference>
<evidence type="ECO:0000256" key="1">
    <source>
        <dbReference type="PROSITE-ProRule" id="PRU00325"/>
    </source>
</evidence>
<dbReference type="STRING" id="417102.CA982_06655"/>
<dbReference type="PANTHER" id="PTHR38133">
    <property type="entry name" value="SLR1429 PROTEIN"/>
    <property type="match status" value="1"/>
</dbReference>
<evidence type="ECO:0000313" key="5">
    <source>
        <dbReference type="Proteomes" id="UP000194632"/>
    </source>
</evidence>
<evidence type="ECO:0000256" key="2">
    <source>
        <dbReference type="SAM" id="MobiDB-lite"/>
    </source>
</evidence>